<keyword evidence="3" id="KW-1185">Reference proteome</keyword>
<dbReference type="OrthoDB" id="5876180at2759"/>
<evidence type="ECO:0000256" key="1">
    <source>
        <dbReference type="SAM" id="MobiDB-lite"/>
    </source>
</evidence>
<feature type="region of interest" description="Disordered" evidence="1">
    <location>
        <begin position="340"/>
        <end position="373"/>
    </location>
</feature>
<sequence>MTIQAKILLQKLWQSGSDWDESVPEDIFSAWSDFERSLNSLNTIKIPRQSTSSMYIDIQLHGFCDDSSRAFGCALYIRTTDAYGVHYSKILCTKSRVAPLKTVTLPRLELCGAVLLARLFKKVYDGLKLPSSKIYVWSDSSIALSWIHSEPIAYKTFVTNRIAEIQNLTPLCDWNYTPSGQNPADVISRGINPRHLEHCDLWRRGPEWLCNDDGSWPKKFNKNEDPNDKGLEKKSIKQFSLTTIVKFDLFESFSSLTKLSRVTAYVLRFIKNTKTKEPERRSTGVLSFKEQNEALIILIKTVQRQDLHEEIRALEEKREISKKSKLLPLNPILKDGILRVGATGEKKPETEKDGGKNSGPDTGCRATEEREQSKESIRTLYKRWLQQKLNSQEVSDEIEDEHSNITGAPHQAAKEAFGQKGKNSTQENRTNYKIAQKQVRNEITEKKNKMWIRKRIEIESSLGTLFTENRQKFLKDEIQDLYTVEVNIEITEEDINKALKSMKNGRAPSSRGLMTEMLKYGGKALLQRLSKFMNN</sequence>
<dbReference type="EMBL" id="VTPC01090605">
    <property type="protein sequence ID" value="KAF2882560.1"/>
    <property type="molecule type" value="Genomic_DNA"/>
</dbReference>
<organism evidence="2 3">
    <name type="scientific">Ignelater luminosus</name>
    <name type="common">Cucubano</name>
    <name type="synonym">Pyrophorus luminosus</name>
    <dbReference type="NCBI Taxonomy" id="2038154"/>
    <lineage>
        <taxon>Eukaryota</taxon>
        <taxon>Metazoa</taxon>
        <taxon>Ecdysozoa</taxon>
        <taxon>Arthropoda</taxon>
        <taxon>Hexapoda</taxon>
        <taxon>Insecta</taxon>
        <taxon>Pterygota</taxon>
        <taxon>Neoptera</taxon>
        <taxon>Endopterygota</taxon>
        <taxon>Coleoptera</taxon>
        <taxon>Polyphaga</taxon>
        <taxon>Elateriformia</taxon>
        <taxon>Elateroidea</taxon>
        <taxon>Elateridae</taxon>
        <taxon>Agrypninae</taxon>
        <taxon>Pyrophorini</taxon>
        <taxon>Ignelater</taxon>
    </lineage>
</organism>
<dbReference type="AlphaFoldDB" id="A0A8K0C7R4"/>
<feature type="compositionally biased region" description="Basic and acidic residues" evidence="1">
    <location>
        <begin position="344"/>
        <end position="355"/>
    </location>
</feature>
<dbReference type="PANTHER" id="PTHR47331">
    <property type="entry name" value="PHD-TYPE DOMAIN-CONTAINING PROTEIN"/>
    <property type="match status" value="1"/>
</dbReference>
<protein>
    <submittedName>
        <fullName evidence="2">Uncharacterized protein</fullName>
    </submittedName>
</protein>
<dbReference type="Proteomes" id="UP000801492">
    <property type="component" value="Unassembled WGS sequence"/>
</dbReference>
<name>A0A8K0C7R4_IGNLU</name>
<gene>
    <name evidence="2" type="ORF">ILUMI_23615</name>
</gene>
<comment type="caution">
    <text evidence="2">The sequence shown here is derived from an EMBL/GenBank/DDBJ whole genome shotgun (WGS) entry which is preliminary data.</text>
</comment>
<accession>A0A8K0C7R4</accession>
<reference evidence="2" key="1">
    <citation type="submission" date="2019-08" db="EMBL/GenBank/DDBJ databases">
        <title>The genome of the North American firefly Photinus pyralis.</title>
        <authorList>
            <consortium name="Photinus pyralis genome working group"/>
            <person name="Fallon T.R."/>
            <person name="Sander Lower S.E."/>
            <person name="Weng J.-K."/>
        </authorList>
    </citation>
    <scope>NUCLEOTIDE SEQUENCE</scope>
    <source>
        <strain evidence="2">TRF0915ILg1</strain>
        <tissue evidence="2">Whole body</tissue>
    </source>
</reference>
<evidence type="ECO:0000313" key="2">
    <source>
        <dbReference type="EMBL" id="KAF2882560.1"/>
    </source>
</evidence>
<feature type="non-terminal residue" evidence="2">
    <location>
        <position position="535"/>
    </location>
</feature>
<proteinExistence type="predicted"/>
<dbReference type="InterPro" id="IPR008042">
    <property type="entry name" value="Retrotrans_Pao"/>
</dbReference>
<dbReference type="Pfam" id="PF05380">
    <property type="entry name" value="Peptidase_A17"/>
    <property type="match status" value="1"/>
</dbReference>
<evidence type="ECO:0000313" key="3">
    <source>
        <dbReference type="Proteomes" id="UP000801492"/>
    </source>
</evidence>